<feature type="non-terminal residue" evidence="1">
    <location>
        <position position="1"/>
    </location>
</feature>
<evidence type="ECO:0000313" key="2">
    <source>
        <dbReference type="Proteomes" id="UP000257109"/>
    </source>
</evidence>
<dbReference type="OrthoDB" id="1746852at2759"/>
<sequence length="113" mass="13013">MEASQPDKADSTCQLHTRSRLYTGCQFQTGSQPQIRYRLPSKTGSISSLEDRLHLGKFKHTHKMRNDDHSATYHTSVRKRHSRTIMAVRGNTPRLRDPIICFSNEDYEGTTPH</sequence>
<dbReference type="Proteomes" id="UP000257109">
    <property type="component" value="Unassembled WGS sequence"/>
</dbReference>
<accession>A0A371F622</accession>
<comment type="caution">
    <text evidence="1">The sequence shown here is derived from an EMBL/GenBank/DDBJ whole genome shotgun (WGS) entry which is preliminary data.</text>
</comment>
<keyword evidence="2" id="KW-1185">Reference proteome</keyword>
<evidence type="ECO:0000313" key="1">
    <source>
        <dbReference type="EMBL" id="RDX73695.1"/>
    </source>
</evidence>
<protein>
    <submittedName>
        <fullName evidence="1">Uncharacterized protein</fullName>
    </submittedName>
</protein>
<reference evidence="1" key="1">
    <citation type="submission" date="2018-05" db="EMBL/GenBank/DDBJ databases">
        <title>Draft genome of Mucuna pruriens seed.</title>
        <authorList>
            <person name="Nnadi N.E."/>
            <person name="Vos R."/>
            <person name="Hasami M.H."/>
            <person name="Devisetty U.K."/>
            <person name="Aguiy J.C."/>
        </authorList>
    </citation>
    <scope>NUCLEOTIDE SEQUENCE [LARGE SCALE GENOMIC DNA]</scope>
    <source>
        <strain evidence="1">JCA_2017</strain>
    </source>
</reference>
<organism evidence="1 2">
    <name type="scientific">Mucuna pruriens</name>
    <name type="common">Velvet bean</name>
    <name type="synonym">Dolichos pruriens</name>
    <dbReference type="NCBI Taxonomy" id="157652"/>
    <lineage>
        <taxon>Eukaryota</taxon>
        <taxon>Viridiplantae</taxon>
        <taxon>Streptophyta</taxon>
        <taxon>Embryophyta</taxon>
        <taxon>Tracheophyta</taxon>
        <taxon>Spermatophyta</taxon>
        <taxon>Magnoliopsida</taxon>
        <taxon>eudicotyledons</taxon>
        <taxon>Gunneridae</taxon>
        <taxon>Pentapetalae</taxon>
        <taxon>rosids</taxon>
        <taxon>fabids</taxon>
        <taxon>Fabales</taxon>
        <taxon>Fabaceae</taxon>
        <taxon>Papilionoideae</taxon>
        <taxon>50 kb inversion clade</taxon>
        <taxon>NPAAA clade</taxon>
        <taxon>indigoferoid/millettioid clade</taxon>
        <taxon>Phaseoleae</taxon>
        <taxon>Mucuna</taxon>
    </lineage>
</organism>
<proteinExistence type="predicted"/>
<dbReference type="AlphaFoldDB" id="A0A371F622"/>
<name>A0A371F622_MUCPR</name>
<gene>
    <name evidence="1" type="ORF">CR513_46664</name>
</gene>
<dbReference type="EMBL" id="QJKJ01010436">
    <property type="protein sequence ID" value="RDX73695.1"/>
    <property type="molecule type" value="Genomic_DNA"/>
</dbReference>